<dbReference type="InterPro" id="IPR057483">
    <property type="entry name" value="MSL2/3_TM_dom"/>
</dbReference>
<name>A0ABP1ASL8_9BRYO</name>
<evidence type="ECO:0000313" key="11">
    <source>
        <dbReference type="EMBL" id="CAK9865367.1"/>
    </source>
</evidence>
<dbReference type="InterPro" id="IPR010920">
    <property type="entry name" value="LSM_dom_sf"/>
</dbReference>
<gene>
    <name evidence="11" type="ORF">CSSPJE1EN2_LOCUS8362</name>
</gene>
<comment type="subcellular location">
    <subcellularLocation>
        <location evidence="1">Membrane</location>
        <topology evidence="1">Multi-pass membrane protein</topology>
    </subcellularLocation>
</comment>
<dbReference type="Pfam" id="PF25237">
    <property type="entry name" value="MSL2_3"/>
    <property type="match status" value="1"/>
</dbReference>
<evidence type="ECO:0000256" key="2">
    <source>
        <dbReference type="ARBA" id="ARBA00008017"/>
    </source>
</evidence>
<dbReference type="Pfam" id="PF24956">
    <property type="entry name" value="Msl2-3_C"/>
    <property type="match status" value="1"/>
</dbReference>
<dbReference type="InterPro" id="IPR045042">
    <property type="entry name" value="YnaI-like"/>
</dbReference>
<feature type="domain" description="Mechanosensitive channel protein 2/3 transmembrane" evidence="10">
    <location>
        <begin position="175"/>
        <end position="304"/>
    </location>
</feature>
<evidence type="ECO:0000313" key="12">
    <source>
        <dbReference type="Proteomes" id="UP001497522"/>
    </source>
</evidence>
<accession>A0ABP1ASL8</accession>
<evidence type="ECO:0000259" key="10">
    <source>
        <dbReference type="Pfam" id="PF25237"/>
    </source>
</evidence>
<organism evidence="11 12">
    <name type="scientific">Sphagnum jensenii</name>
    <dbReference type="NCBI Taxonomy" id="128206"/>
    <lineage>
        <taxon>Eukaryota</taxon>
        <taxon>Viridiplantae</taxon>
        <taxon>Streptophyta</taxon>
        <taxon>Embryophyta</taxon>
        <taxon>Bryophyta</taxon>
        <taxon>Sphagnophytina</taxon>
        <taxon>Sphagnopsida</taxon>
        <taxon>Sphagnales</taxon>
        <taxon>Sphagnaceae</taxon>
        <taxon>Sphagnum</taxon>
    </lineage>
</organism>
<dbReference type="PANTHER" id="PTHR43634:SF2">
    <property type="entry name" value="LOW CONDUCTANCE MECHANOSENSITIVE CHANNEL YNAI"/>
    <property type="match status" value="1"/>
</dbReference>
<dbReference type="Pfam" id="PF00924">
    <property type="entry name" value="MS_channel_2nd"/>
    <property type="match status" value="1"/>
</dbReference>
<keyword evidence="5 7" id="KW-0472">Membrane</keyword>
<evidence type="ECO:0000256" key="5">
    <source>
        <dbReference type="ARBA" id="ARBA00023136"/>
    </source>
</evidence>
<dbReference type="InterPro" id="IPR023408">
    <property type="entry name" value="MscS_beta-dom_sf"/>
</dbReference>
<feature type="domain" description="Mechanosensitive ion channel MscS" evidence="8">
    <location>
        <begin position="306"/>
        <end position="376"/>
    </location>
</feature>
<feature type="compositionally biased region" description="Low complexity" evidence="6">
    <location>
        <begin position="578"/>
        <end position="589"/>
    </location>
</feature>
<keyword evidence="3 7" id="KW-0812">Transmembrane</keyword>
<dbReference type="SUPFAM" id="SSF50182">
    <property type="entry name" value="Sm-like ribonucleoproteins"/>
    <property type="match status" value="1"/>
</dbReference>
<feature type="transmembrane region" description="Helical" evidence="7">
    <location>
        <begin position="216"/>
        <end position="237"/>
    </location>
</feature>
<keyword evidence="12" id="KW-1185">Reference proteome</keyword>
<evidence type="ECO:0000256" key="6">
    <source>
        <dbReference type="SAM" id="MobiDB-lite"/>
    </source>
</evidence>
<feature type="region of interest" description="Disordered" evidence="6">
    <location>
        <begin position="546"/>
        <end position="605"/>
    </location>
</feature>
<dbReference type="Proteomes" id="UP001497522">
    <property type="component" value="Chromosome 15"/>
</dbReference>
<evidence type="ECO:0000259" key="9">
    <source>
        <dbReference type="Pfam" id="PF24956"/>
    </source>
</evidence>
<feature type="region of interest" description="Disordered" evidence="6">
    <location>
        <begin position="671"/>
        <end position="717"/>
    </location>
</feature>
<comment type="similarity">
    <text evidence="2">Belongs to the MscS (TC 1.A.23) family.</text>
</comment>
<reference evidence="11" key="1">
    <citation type="submission" date="2024-03" db="EMBL/GenBank/DDBJ databases">
        <authorList>
            <consortium name="ELIXIR-Norway"/>
            <consortium name="Elixir Norway"/>
        </authorList>
    </citation>
    <scope>NUCLEOTIDE SEQUENCE</scope>
</reference>
<feature type="transmembrane region" description="Helical" evidence="7">
    <location>
        <begin position="186"/>
        <end position="204"/>
    </location>
</feature>
<evidence type="ECO:0000259" key="8">
    <source>
        <dbReference type="Pfam" id="PF00924"/>
    </source>
</evidence>
<dbReference type="InterPro" id="IPR006685">
    <property type="entry name" value="MscS_channel_2nd"/>
</dbReference>
<feature type="transmembrane region" description="Helical" evidence="7">
    <location>
        <begin position="138"/>
        <end position="158"/>
    </location>
</feature>
<dbReference type="PANTHER" id="PTHR43634">
    <property type="entry name" value="OW CONDUCTANCE MECHANOSENSITIVE CHANNEL"/>
    <property type="match status" value="1"/>
</dbReference>
<dbReference type="EMBL" id="OZ023716">
    <property type="protein sequence ID" value="CAK9865367.1"/>
    <property type="molecule type" value="Genomic_DNA"/>
</dbReference>
<dbReference type="Gene3D" id="2.30.30.60">
    <property type="match status" value="1"/>
</dbReference>
<feature type="domain" description="Mechanosensitive ion channel protein 2/3 C-terminal" evidence="9">
    <location>
        <begin position="381"/>
        <end position="467"/>
    </location>
</feature>
<protein>
    <submittedName>
        <fullName evidence="11">Uncharacterized protein</fullName>
    </submittedName>
</protein>
<evidence type="ECO:0000256" key="4">
    <source>
        <dbReference type="ARBA" id="ARBA00022989"/>
    </source>
</evidence>
<sequence>MATFGSLQLRCISGVDGQYVSSSAILVSILGYSHLLENLFLSYMGSDVTEVSFQFVLQKGRALGRGAWGGALWSHLRVAPPVVPQLQTVQLPIVATSVPAINPQFQNAVFGLVKIAALVFTRSAAVLQHCPPLVMQSAPGVGLILFSIWGLGPSVRLIRRNFFKRNDRKWLESQTHNIMFSYMRPVLLWIGIILICRAFDPVVLATEESHAIKQRFVSFVQSLATVLAFAFCTASLTQQVQKFMVDNNKSEDSRNVGIQFIGNSIYASVWVAAVCLFMELLGFSTQKWITAGGFGTVLLTLAGREIFTNFLSSVMIHATRPFVENEWIQTKIEGQEVSGTVEHVGWWSPTVIRGDDREAVHIPNHKFSVNVVRNLTQKTHWRIKTHFGISHLDVNKITAIVSDMRKILAKHPHVEQQRLHRRVFFDNIEAENQALLILVSCFVKTPHFEEYLRVKEIILLDLLKVISHHNARLATPIRSVQRILDENEQRGSPFRDIRRTDEAHGRPFLLIEAQAREDDDDMDDSDDISDLSADHIAKAMKGATTGVADGADGAIDNTNNDLPDSKDSKSKLKRGLVGAEASGTAAGSSPVTSKPPLDGLDSMGLNPNDITLLGAALKEKPPAKIQEGPVDAPVEQQGASFKHSTERPQSMPPSVEENLVLGVALNVPKRSLSLDDELSTPAVPRELLTSQNGNGVKDQRDPAASSNASPVRRDARD</sequence>
<evidence type="ECO:0000256" key="1">
    <source>
        <dbReference type="ARBA" id="ARBA00004141"/>
    </source>
</evidence>
<proteinExistence type="inferred from homology"/>
<dbReference type="InterPro" id="IPR056876">
    <property type="entry name" value="Msl2-3_C"/>
</dbReference>
<keyword evidence="4 7" id="KW-1133">Transmembrane helix</keyword>
<dbReference type="Gene3D" id="1.10.287.1260">
    <property type="match status" value="1"/>
</dbReference>
<evidence type="ECO:0000256" key="7">
    <source>
        <dbReference type="SAM" id="Phobius"/>
    </source>
</evidence>
<evidence type="ECO:0000256" key="3">
    <source>
        <dbReference type="ARBA" id="ARBA00022692"/>
    </source>
</evidence>
<feature type="transmembrane region" description="Helical" evidence="7">
    <location>
        <begin position="258"/>
        <end position="282"/>
    </location>
</feature>
<feature type="region of interest" description="Disordered" evidence="6">
    <location>
        <begin position="624"/>
        <end position="655"/>
    </location>
</feature>